<sequence>MKCSTLRSERALQKAGHPLPRTCTAGAPLRPAEWSRPLRALRSSSASLQQSMRGAVAVSTPPEGEGCRRTSAPSSRRQRSWSSQPKVSTPRTPLLFLAGLGPTPQGTPYPLTERPTVVCNDPSLSHYL</sequence>
<evidence type="ECO:0000313" key="2">
    <source>
        <dbReference type="EMBL" id="GIY39548.1"/>
    </source>
</evidence>
<proteinExistence type="predicted"/>
<dbReference type="AlphaFoldDB" id="A0AAV4SYL7"/>
<gene>
    <name evidence="2" type="ORF">CDAR_539231</name>
</gene>
<feature type="compositionally biased region" description="Low complexity" evidence="1">
    <location>
        <begin position="42"/>
        <end position="51"/>
    </location>
</feature>
<comment type="caution">
    <text evidence="2">The sequence shown here is derived from an EMBL/GenBank/DDBJ whole genome shotgun (WGS) entry which is preliminary data.</text>
</comment>
<feature type="region of interest" description="Disordered" evidence="1">
    <location>
        <begin position="42"/>
        <end position="113"/>
    </location>
</feature>
<accession>A0AAV4SYL7</accession>
<organism evidence="2 3">
    <name type="scientific">Caerostris darwini</name>
    <dbReference type="NCBI Taxonomy" id="1538125"/>
    <lineage>
        <taxon>Eukaryota</taxon>
        <taxon>Metazoa</taxon>
        <taxon>Ecdysozoa</taxon>
        <taxon>Arthropoda</taxon>
        <taxon>Chelicerata</taxon>
        <taxon>Arachnida</taxon>
        <taxon>Araneae</taxon>
        <taxon>Araneomorphae</taxon>
        <taxon>Entelegynae</taxon>
        <taxon>Araneoidea</taxon>
        <taxon>Araneidae</taxon>
        <taxon>Caerostris</taxon>
    </lineage>
</organism>
<keyword evidence="3" id="KW-1185">Reference proteome</keyword>
<reference evidence="2 3" key="1">
    <citation type="submission" date="2021-06" db="EMBL/GenBank/DDBJ databases">
        <title>Caerostris darwini draft genome.</title>
        <authorList>
            <person name="Kono N."/>
            <person name="Arakawa K."/>
        </authorList>
    </citation>
    <scope>NUCLEOTIDE SEQUENCE [LARGE SCALE GENOMIC DNA]</scope>
</reference>
<name>A0AAV4SYL7_9ARAC</name>
<evidence type="ECO:0000256" key="1">
    <source>
        <dbReference type="SAM" id="MobiDB-lite"/>
    </source>
</evidence>
<dbReference type="EMBL" id="BPLQ01008818">
    <property type="protein sequence ID" value="GIY39548.1"/>
    <property type="molecule type" value="Genomic_DNA"/>
</dbReference>
<feature type="region of interest" description="Disordered" evidence="1">
    <location>
        <begin position="1"/>
        <end position="30"/>
    </location>
</feature>
<protein>
    <submittedName>
        <fullName evidence="2">Uncharacterized protein</fullName>
    </submittedName>
</protein>
<evidence type="ECO:0000313" key="3">
    <source>
        <dbReference type="Proteomes" id="UP001054837"/>
    </source>
</evidence>
<dbReference type="Proteomes" id="UP001054837">
    <property type="component" value="Unassembled WGS sequence"/>
</dbReference>